<accession>A0A2G5SV56</accession>
<evidence type="ECO:0000313" key="3">
    <source>
        <dbReference type="Proteomes" id="UP000230233"/>
    </source>
</evidence>
<dbReference type="OrthoDB" id="10364320at2759"/>
<evidence type="ECO:0000256" key="1">
    <source>
        <dbReference type="SAM" id="MobiDB-lite"/>
    </source>
</evidence>
<reference evidence="3" key="1">
    <citation type="submission" date="2017-10" db="EMBL/GenBank/DDBJ databases">
        <title>Rapid genome shrinkage in a self-fertile nematode reveals novel sperm competition proteins.</title>
        <authorList>
            <person name="Yin D."/>
            <person name="Schwarz E.M."/>
            <person name="Thomas C.G."/>
            <person name="Felde R.L."/>
            <person name="Korf I.F."/>
            <person name="Cutter A.D."/>
            <person name="Schartner C.M."/>
            <person name="Ralston E.J."/>
            <person name="Meyer B.J."/>
            <person name="Haag E.S."/>
        </authorList>
    </citation>
    <scope>NUCLEOTIDE SEQUENCE [LARGE SCALE GENOMIC DNA]</scope>
    <source>
        <strain evidence="3">JU1422</strain>
    </source>
</reference>
<feature type="region of interest" description="Disordered" evidence="1">
    <location>
        <begin position="23"/>
        <end position="53"/>
    </location>
</feature>
<dbReference type="AlphaFoldDB" id="A0A2G5SV56"/>
<evidence type="ECO:0000313" key="2">
    <source>
        <dbReference type="EMBL" id="PIC19014.1"/>
    </source>
</evidence>
<sequence length="79" mass="8990">MNSKKPIDLSFKDIPQHEWEYRLPPKATPEPTTEAQASQPIPNKNKEEGNSHSVLESITSAVRRILGNGEQREIKFDSF</sequence>
<organism evidence="2 3">
    <name type="scientific">Caenorhabditis nigoni</name>
    <dbReference type="NCBI Taxonomy" id="1611254"/>
    <lineage>
        <taxon>Eukaryota</taxon>
        <taxon>Metazoa</taxon>
        <taxon>Ecdysozoa</taxon>
        <taxon>Nematoda</taxon>
        <taxon>Chromadorea</taxon>
        <taxon>Rhabditida</taxon>
        <taxon>Rhabditina</taxon>
        <taxon>Rhabditomorpha</taxon>
        <taxon>Rhabditoidea</taxon>
        <taxon>Rhabditidae</taxon>
        <taxon>Peloderinae</taxon>
        <taxon>Caenorhabditis</taxon>
    </lineage>
</organism>
<gene>
    <name evidence="2" type="primary">Cnig_chr_X.g24703</name>
    <name evidence="2" type="ORF">B9Z55_024703</name>
</gene>
<proteinExistence type="predicted"/>
<keyword evidence="3" id="KW-1185">Reference proteome</keyword>
<dbReference type="Proteomes" id="UP000230233">
    <property type="component" value="Chromosome X"/>
</dbReference>
<comment type="caution">
    <text evidence="2">The sequence shown here is derived from an EMBL/GenBank/DDBJ whole genome shotgun (WGS) entry which is preliminary data.</text>
</comment>
<protein>
    <submittedName>
        <fullName evidence="2">Uncharacterized protein</fullName>
    </submittedName>
</protein>
<dbReference type="EMBL" id="PDUG01000006">
    <property type="protein sequence ID" value="PIC19014.1"/>
    <property type="molecule type" value="Genomic_DNA"/>
</dbReference>
<name>A0A2G5SV56_9PELO</name>